<dbReference type="PANTHER" id="PTHR46889">
    <property type="entry name" value="TRANSPOSASE INSF FOR INSERTION SEQUENCE IS3B-RELATED"/>
    <property type="match status" value="1"/>
</dbReference>
<protein>
    <submittedName>
        <fullName evidence="3">IS3 family transposase</fullName>
    </submittedName>
</protein>
<sequence>MFKKTECLSSCGRARKKQKAIIVSELRLKYPLKELLKLSSLPRSTFYYYLKTSRTDKYIAEKQAIFELYERNKQRYGYRRITALLRQNNIILNHKTVLKLMRSLNIRGKRRKNEQYHSYKGEVGKIAENILNRDFTASKPFEKLTTDVTQFKVCNDKVYLSPVMDLYNREIVSYSISLSPNFEQIREMLQGLTDKVPEGATPIFHSDQGWQYQHAEYQRYLKEHNIIQSMSRKGNCMDNGAMENFFGRLKVEMYYGEKFETVDEFVHRLKEYIDYWNNERISLKLKGMSPVQYRTHYQHFN</sequence>
<dbReference type="InterPro" id="IPR050900">
    <property type="entry name" value="Transposase_IS3/IS150/IS904"/>
</dbReference>
<proteinExistence type="predicted"/>
<organism evidence="3 4">
    <name type="scientific">Candidatus Borkfalkia faecipullorum</name>
    <dbReference type="NCBI Taxonomy" id="2838510"/>
    <lineage>
        <taxon>Bacteria</taxon>
        <taxon>Bacillati</taxon>
        <taxon>Bacillota</taxon>
        <taxon>Clostridia</taxon>
        <taxon>Christensenellales</taxon>
        <taxon>Christensenellaceae</taxon>
        <taxon>Candidatus Borkfalkia</taxon>
    </lineage>
</organism>
<dbReference type="EMBL" id="DXFX01000010">
    <property type="protein sequence ID" value="HIX07037.1"/>
    <property type="molecule type" value="Genomic_DNA"/>
</dbReference>
<reference evidence="3" key="2">
    <citation type="submission" date="2021-04" db="EMBL/GenBank/DDBJ databases">
        <authorList>
            <person name="Gilroy R."/>
        </authorList>
    </citation>
    <scope>NUCLEOTIDE SEQUENCE</scope>
    <source>
        <strain evidence="3">811</strain>
    </source>
</reference>
<dbReference type="GO" id="GO:0015074">
    <property type="term" value="P:DNA integration"/>
    <property type="evidence" value="ECO:0007669"/>
    <property type="project" value="InterPro"/>
</dbReference>
<evidence type="ECO:0000259" key="2">
    <source>
        <dbReference type="PROSITE" id="PS50994"/>
    </source>
</evidence>
<dbReference type="PANTHER" id="PTHR46889:SF4">
    <property type="entry name" value="TRANSPOSASE INSO FOR INSERTION SEQUENCE ELEMENT IS911B-RELATED"/>
    <property type="match status" value="1"/>
</dbReference>
<reference evidence="3" key="1">
    <citation type="journal article" date="2021" name="PeerJ">
        <title>Extensive microbial diversity within the chicken gut microbiome revealed by metagenomics and culture.</title>
        <authorList>
            <person name="Gilroy R."/>
            <person name="Ravi A."/>
            <person name="Getino M."/>
            <person name="Pursley I."/>
            <person name="Horton D.L."/>
            <person name="Alikhan N.F."/>
            <person name="Baker D."/>
            <person name="Gharbi K."/>
            <person name="Hall N."/>
            <person name="Watson M."/>
            <person name="Adriaenssens E.M."/>
            <person name="Foster-Nyarko E."/>
            <person name="Jarju S."/>
            <person name="Secka A."/>
            <person name="Antonio M."/>
            <person name="Oren A."/>
            <person name="Chaudhuri R.R."/>
            <person name="La Ragione R."/>
            <person name="Hildebrand F."/>
            <person name="Pallen M.J."/>
        </authorList>
    </citation>
    <scope>NUCLEOTIDE SEQUENCE</scope>
    <source>
        <strain evidence="3">811</strain>
    </source>
</reference>
<dbReference type="SUPFAM" id="SSF53098">
    <property type="entry name" value="Ribonuclease H-like"/>
    <property type="match status" value="1"/>
</dbReference>
<dbReference type="Proteomes" id="UP000824204">
    <property type="component" value="Unassembled WGS sequence"/>
</dbReference>
<name>A0A9D1V6M1_9FIRM</name>
<evidence type="ECO:0000313" key="4">
    <source>
        <dbReference type="Proteomes" id="UP000824204"/>
    </source>
</evidence>
<dbReference type="AlphaFoldDB" id="A0A9D1V6M1"/>
<evidence type="ECO:0000256" key="1">
    <source>
        <dbReference type="ARBA" id="ARBA00002286"/>
    </source>
</evidence>
<feature type="domain" description="Integrase catalytic" evidence="2">
    <location>
        <begin position="136"/>
        <end position="298"/>
    </location>
</feature>
<dbReference type="Pfam" id="PF13276">
    <property type="entry name" value="HTH_21"/>
    <property type="match status" value="1"/>
</dbReference>
<dbReference type="InterPro" id="IPR001584">
    <property type="entry name" value="Integrase_cat-core"/>
</dbReference>
<comment type="caution">
    <text evidence="3">The sequence shown here is derived from an EMBL/GenBank/DDBJ whole genome shotgun (WGS) entry which is preliminary data.</text>
</comment>
<accession>A0A9D1V6M1</accession>
<dbReference type="Pfam" id="PF13333">
    <property type="entry name" value="rve_2"/>
    <property type="match status" value="1"/>
</dbReference>
<dbReference type="GO" id="GO:0003676">
    <property type="term" value="F:nucleic acid binding"/>
    <property type="evidence" value="ECO:0007669"/>
    <property type="project" value="InterPro"/>
</dbReference>
<dbReference type="InterPro" id="IPR036397">
    <property type="entry name" value="RNaseH_sf"/>
</dbReference>
<dbReference type="Gene3D" id="3.30.420.10">
    <property type="entry name" value="Ribonuclease H-like superfamily/Ribonuclease H"/>
    <property type="match status" value="1"/>
</dbReference>
<dbReference type="InterPro" id="IPR025948">
    <property type="entry name" value="HTH-like_dom"/>
</dbReference>
<dbReference type="PROSITE" id="PS50994">
    <property type="entry name" value="INTEGRASE"/>
    <property type="match status" value="1"/>
</dbReference>
<dbReference type="Pfam" id="PF00665">
    <property type="entry name" value="rve"/>
    <property type="match status" value="1"/>
</dbReference>
<dbReference type="NCBIfam" id="NF033516">
    <property type="entry name" value="transpos_IS3"/>
    <property type="match status" value="1"/>
</dbReference>
<dbReference type="InterPro" id="IPR012337">
    <property type="entry name" value="RNaseH-like_sf"/>
</dbReference>
<evidence type="ECO:0000313" key="3">
    <source>
        <dbReference type="EMBL" id="HIX07037.1"/>
    </source>
</evidence>
<comment type="function">
    <text evidence="1">Involved in the transposition of the insertion sequence.</text>
</comment>
<dbReference type="InterPro" id="IPR048020">
    <property type="entry name" value="Transpos_IS3"/>
</dbReference>
<gene>
    <name evidence="3" type="ORF">H9741_01010</name>
</gene>